<evidence type="ECO:0000256" key="7">
    <source>
        <dbReference type="ARBA" id="ARBA00023180"/>
    </source>
</evidence>
<keyword evidence="4" id="KW-0732">Signal</keyword>
<reference evidence="10" key="1">
    <citation type="thesis" date="2021" institute="BYU ScholarsArchive" country="Provo, UT, USA">
        <title>Applications of and Algorithms for Genome Assembly and Genomic Analyses with an Emphasis on Marine Teleosts.</title>
        <authorList>
            <person name="Pickett B.D."/>
        </authorList>
    </citation>
    <scope>NUCLEOTIDE SEQUENCE</scope>
    <source>
        <strain evidence="10">HI-2016</strain>
    </source>
</reference>
<organism evidence="10 11">
    <name type="scientific">Albula glossodonta</name>
    <name type="common">roundjaw bonefish</name>
    <dbReference type="NCBI Taxonomy" id="121402"/>
    <lineage>
        <taxon>Eukaryota</taxon>
        <taxon>Metazoa</taxon>
        <taxon>Chordata</taxon>
        <taxon>Craniata</taxon>
        <taxon>Vertebrata</taxon>
        <taxon>Euteleostomi</taxon>
        <taxon>Actinopterygii</taxon>
        <taxon>Neopterygii</taxon>
        <taxon>Teleostei</taxon>
        <taxon>Albuliformes</taxon>
        <taxon>Albulidae</taxon>
        <taxon>Albula</taxon>
    </lineage>
</organism>
<dbReference type="OrthoDB" id="9988752at2759"/>
<dbReference type="PANTHER" id="PTHR11036">
    <property type="entry name" value="SEMAPHORIN"/>
    <property type="match status" value="1"/>
</dbReference>
<dbReference type="GO" id="GO:0030335">
    <property type="term" value="P:positive regulation of cell migration"/>
    <property type="evidence" value="ECO:0007669"/>
    <property type="project" value="TreeGrafter"/>
</dbReference>
<dbReference type="EMBL" id="JAFBMS010000264">
    <property type="protein sequence ID" value="KAG9332026.1"/>
    <property type="molecule type" value="Genomic_DNA"/>
</dbReference>
<dbReference type="GO" id="GO:0005615">
    <property type="term" value="C:extracellular space"/>
    <property type="evidence" value="ECO:0007669"/>
    <property type="project" value="TreeGrafter"/>
</dbReference>
<keyword evidence="2" id="KW-0217">Developmental protein</keyword>
<proteinExistence type="predicted"/>
<dbReference type="Proteomes" id="UP000824540">
    <property type="component" value="Unassembled WGS sequence"/>
</dbReference>
<dbReference type="SUPFAM" id="SSF101912">
    <property type="entry name" value="Sema domain"/>
    <property type="match status" value="1"/>
</dbReference>
<evidence type="ECO:0000256" key="6">
    <source>
        <dbReference type="ARBA" id="ARBA00022902"/>
    </source>
</evidence>
<sequence>MRHSQQRITWGTSERGDDRYSALPDQELFSGMYIDFMGTDAAIFRSLTRRNAVRTDQHNSKWLSGETLSICDSSLFSGGSRNDIGGQRSLVNKWTTFLKARMVCVVQEQDGTETHFDELESVFLLESEHPKRLLVFAVFTSTR</sequence>
<evidence type="ECO:0000256" key="8">
    <source>
        <dbReference type="PROSITE-ProRule" id="PRU00352"/>
    </source>
</evidence>
<evidence type="ECO:0000256" key="1">
    <source>
        <dbReference type="ARBA" id="ARBA00004613"/>
    </source>
</evidence>
<evidence type="ECO:0000313" key="10">
    <source>
        <dbReference type="EMBL" id="KAG9332026.1"/>
    </source>
</evidence>
<dbReference type="PROSITE" id="PS51004">
    <property type="entry name" value="SEMA"/>
    <property type="match status" value="1"/>
</dbReference>
<dbReference type="InterPro" id="IPR001627">
    <property type="entry name" value="Semap_dom"/>
</dbReference>
<dbReference type="GO" id="GO:0005886">
    <property type="term" value="C:plasma membrane"/>
    <property type="evidence" value="ECO:0007669"/>
    <property type="project" value="TreeGrafter"/>
</dbReference>
<dbReference type="AlphaFoldDB" id="A0A8T2MWR0"/>
<protein>
    <recommendedName>
        <fullName evidence="9">Sema domain-containing protein</fullName>
    </recommendedName>
</protein>
<dbReference type="GO" id="GO:0001755">
    <property type="term" value="P:neural crest cell migration"/>
    <property type="evidence" value="ECO:0007669"/>
    <property type="project" value="TreeGrafter"/>
</dbReference>
<keyword evidence="7" id="KW-0325">Glycoprotein</keyword>
<evidence type="ECO:0000259" key="9">
    <source>
        <dbReference type="PROSITE" id="PS51004"/>
    </source>
</evidence>
<evidence type="ECO:0000256" key="5">
    <source>
        <dbReference type="ARBA" id="ARBA00022782"/>
    </source>
</evidence>
<evidence type="ECO:0000256" key="3">
    <source>
        <dbReference type="ARBA" id="ARBA00022525"/>
    </source>
</evidence>
<dbReference type="InterPro" id="IPR015943">
    <property type="entry name" value="WD40/YVTN_repeat-like_dom_sf"/>
</dbReference>
<dbReference type="GO" id="GO:0030215">
    <property type="term" value="F:semaphorin receptor binding"/>
    <property type="evidence" value="ECO:0007669"/>
    <property type="project" value="InterPro"/>
</dbReference>
<evidence type="ECO:0000256" key="2">
    <source>
        <dbReference type="ARBA" id="ARBA00022473"/>
    </source>
</evidence>
<comment type="caution">
    <text evidence="10">The sequence shown here is derived from an EMBL/GenBank/DDBJ whole genome shotgun (WGS) entry which is preliminary data.</text>
</comment>
<keyword evidence="3" id="KW-0964">Secreted</keyword>
<comment type="subcellular location">
    <subcellularLocation>
        <location evidence="1">Secreted</location>
    </subcellularLocation>
</comment>
<keyword evidence="6" id="KW-0524">Neurogenesis</keyword>
<evidence type="ECO:0000313" key="11">
    <source>
        <dbReference type="Proteomes" id="UP000824540"/>
    </source>
</evidence>
<feature type="domain" description="Sema" evidence="9">
    <location>
        <begin position="1"/>
        <end position="143"/>
    </location>
</feature>
<dbReference type="InterPro" id="IPR027231">
    <property type="entry name" value="Semaphorin"/>
</dbReference>
<dbReference type="PANTHER" id="PTHR11036:SF25">
    <property type="entry name" value="SEMAPHORIN-3C"/>
    <property type="match status" value="1"/>
</dbReference>
<name>A0A8T2MWR0_9TELE</name>
<evidence type="ECO:0000256" key="4">
    <source>
        <dbReference type="ARBA" id="ARBA00022729"/>
    </source>
</evidence>
<dbReference type="GO" id="GO:0045499">
    <property type="term" value="F:chemorepellent activity"/>
    <property type="evidence" value="ECO:0007669"/>
    <property type="project" value="TreeGrafter"/>
</dbReference>
<dbReference type="GO" id="GO:0071526">
    <property type="term" value="P:semaphorin-plexin signaling pathway"/>
    <property type="evidence" value="ECO:0007669"/>
    <property type="project" value="TreeGrafter"/>
</dbReference>
<accession>A0A8T2MWR0</accession>
<keyword evidence="5" id="KW-0221">Differentiation</keyword>
<gene>
    <name evidence="10" type="ORF">JZ751_016213</name>
</gene>
<dbReference type="InterPro" id="IPR036352">
    <property type="entry name" value="Semap_dom_sf"/>
</dbReference>
<dbReference type="Gene3D" id="2.130.10.10">
    <property type="entry name" value="YVTN repeat-like/Quinoprotein amine dehydrogenase"/>
    <property type="match status" value="2"/>
</dbReference>
<keyword evidence="11" id="KW-1185">Reference proteome</keyword>
<dbReference type="GO" id="GO:0007411">
    <property type="term" value="P:axon guidance"/>
    <property type="evidence" value="ECO:0007669"/>
    <property type="project" value="TreeGrafter"/>
</dbReference>
<comment type="caution">
    <text evidence="8">Lacks conserved residue(s) required for the propagation of feature annotation.</text>
</comment>